<dbReference type="InterPro" id="IPR018540">
    <property type="entry name" value="Spo0E-like"/>
</dbReference>
<name>A0A1S2LTF2_9BACI</name>
<proteinExistence type="predicted"/>
<dbReference type="AlphaFoldDB" id="A0A1S2LTF2"/>
<dbReference type="SUPFAM" id="SSF140500">
    <property type="entry name" value="BAS1536-like"/>
    <property type="match status" value="1"/>
</dbReference>
<sequence length="69" mass="8082">MENRQLNNVILCRISKARKHMITVAKEKPLNSEEVVSASQKLDKLLNIYTKYQQKKLKHGCYNHTKNVI</sequence>
<accession>A0A1S2LTF2</accession>
<reference evidence="1 2" key="1">
    <citation type="submission" date="2016-10" db="EMBL/GenBank/DDBJ databases">
        <title>Draft genome sequences of four alkaliphilic bacteria belonging to the Anaerobacillus genus.</title>
        <authorList>
            <person name="Bassil N.M."/>
            <person name="Lloyd J.R."/>
        </authorList>
    </citation>
    <scope>NUCLEOTIDE SEQUENCE [LARGE SCALE GENOMIC DNA]</scope>
    <source>
        <strain evidence="1 2">DSM 15340</strain>
    </source>
</reference>
<dbReference type="InterPro" id="IPR037208">
    <property type="entry name" value="Spo0E-like_sf"/>
</dbReference>
<dbReference type="EMBL" id="MLQQ01000005">
    <property type="protein sequence ID" value="OIJ14655.1"/>
    <property type="molecule type" value="Genomic_DNA"/>
</dbReference>
<keyword evidence="2" id="KW-1185">Reference proteome</keyword>
<dbReference type="RefSeq" id="WP_071312536.1">
    <property type="nucleotide sequence ID" value="NZ_MLQQ01000005.1"/>
</dbReference>
<dbReference type="GO" id="GO:0043937">
    <property type="term" value="P:regulation of sporulation"/>
    <property type="evidence" value="ECO:0007669"/>
    <property type="project" value="InterPro"/>
</dbReference>
<evidence type="ECO:0000313" key="1">
    <source>
        <dbReference type="EMBL" id="OIJ14655.1"/>
    </source>
</evidence>
<dbReference type="Pfam" id="PF09388">
    <property type="entry name" value="SpoOE-like"/>
    <property type="match status" value="1"/>
</dbReference>
<dbReference type="Gene3D" id="4.10.280.10">
    <property type="entry name" value="Helix-loop-helix DNA-binding domain"/>
    <property type="match status" value="1"/>
</dbReference>
<organism evidence="1 2">
    <name type="scientific">Anaerobacillus arseniciselenatis</name>
    <dbReference type="NCBI Taxonomy" id="85682"/>
    <lineage>
        <taxon>Bacteria</taxon>
        <taxon>Bacillati</taxon>
        <taxon>Bacillota</taxon>
        <taxon>Bacilli</taxon>
        <taxon>Bacillales</taxon>
        <taxon>Bacillaceae</taxon>
        <taxon>Anaerobacillus</taxon>
    </lineage>
</organism>
<comment type="caution">
    <text evidence="1">The sequence shown here is derived from an EMBL/GenBank/DDBJ whole genome shotgun (WGS) entry which is preliminary data.</text>
</comment>
<gene>
    <name evidence="1" type="ORF">BKP35_06285</name>
</gene>
<dbReference type="GO" id="GO:0046983">
    <property type="term" value="F:protein dimerization activity"/>
    <property type="evidence" value="ECO:0007669"/>
    <property type="project" value="InterPro"/>
</dbReference>
<evidence type="ECO:0008006" key="3">
    <source>
        <dbReference type="Google" id="ProtNLM"/>
    </source>
</evidence>
<protein>
    <recommendedName>
        <fullName evidence="3">Aspartyl-phosphate phosphatase Spo0E family protein</fullName>
    </recommendedName>
</protein>
<dbReference type="InterPro" id="IPR036638">
    <property type="entry name" value="HLH_DNA-bd_sf"/>
</dbReference>
<dbReference type="OrthoDB" id="2933402at2"/>
<dbReference type="Proteomes" id="UP000180098">
    <property type="component" value="Unassembled WGS sequence"/>
</dbReference>
<evidence type="ECO:0000313" key="2">
    <source>
        <dbReference type="Proteomes" id="UP000180098"/>
    </source>
</evidence>